<dbReference type="AlphaFoldDB" id="A0A9P6MCD1"/>
<sequence>MAISPDESIVALAHDDILTTYYASSGIEISTRKYSGHNIEYVGFYGQRSQLFVIVRKSMSHKLGSRILDPFNLTSQVKVNRVPIPTIGRTILAFFRDGLFNDKGLVCEVDGNKINCYVSSEPDAVEITKSKDTLVDHTYVRHPRLENVLEDDEQYELKIGHREKKFPDGDGSKYWILSVDVVEVCQGPNKIIFSFEPEPWMRVSTLDVSAPDGLMKV</sequence>
<evidence type="ECO:0000313" key="1">
    <source>
        <dbReference type="EMBL" id="KAF9991825.1"/>
    </source>
</evidence>
<evidence type="ECO:0000313" key="2">
    <source>
        <dbReference type="Proteomes" id="UP000749646"/>
    </source>
</evidence>
<gene>
    <name evidence="1" type="ORF">BGZ65_000032</name>
</gene>
<dbReference type="Proteomes" id="UP000749646">
    <property type="component" value="Unassembled WGS sequence"/>
</dbReference>
<comment type="caution">
    <text evidence="1">The sequence shown here is derived from an EMBL/GenBank/DDBJ whole genome shotgun (WGS) entry which is preliminary data.</text>
</comment>
<name>A0A9P6MCD1_9FUNG</name>
<protein>
    <submittedName>
        <fullName evidence="1">Uncharacterized protein</fullName>
    </submittedName>
</protein>
<reference evidence="1" key="1">
    <citation type="journal article" date="2020" name="Fungal Divers.">
        <title>Resolving the Mortierellaceae phylogeny through synthesis of multi-gene phylogenetics and phylogenomics.</title>
        <authorList>
            <person name="Vandepol N."/>
            <person name="Liber J."/>
            <person name="Desiro A."/>
            <person name="Na H."/>
            <person name="Kennedy M."/>
            <person name="Barry K."/>
            <person name="Grigoriev I.V."/>
            <person name="Miller A.N."/>
            <person name="O'Donnell K."/>
            <person name="Stajich J.E."/>
            <person name="Bonito G."/>
        </authorList>
    </citation>
    <scope>NUCLEOTIDE SEQUENCE</scope>
    <source>
        <strain evidence="1">MES-2147</strain>
    </source>
</reference>
<proteinExistence type="predicted"/>
<organism evidence="1 2">
    <name type="scientific">Modicella reniformis</name>
    <dbReference type="NCBI Taxonomy" id="1440133"/>
    <lineage>
        <taxon>Eukaryota</taxon>
        <taxon>Fungi</taxon>
        <taxon>Fungi incertae sedis</taxon>
        <taxon>Mucoromycota</taxon>
        <taxon>Mortierellomycotina</taxon>
        <taxon>Mortierellomycetes</taxon>
        <taxon>Mortierellales</taxon>
        <taxon>Mortierellaceae</taxon>
        <taxon>Modicella</taxon>
    </lineage>
</organism>
<feature type="non-terminal residue" evidence="1">
    <location>
        <position position="217"/>
    </location>
</feature>
<dbReference type="EMBL" id="JAAAHW010002506">
    <property type="protein sequence ID" value="KAF9991825.1"/>
    <property type="molecule type" value="Genomic_DNA"/>
</dbReference>
<accession>A0A9P6MCD1</accession>
<keyword evidence="2" id="KW-1185">Reference proteome</keyword>